<keyword evidence="2" id="KW-1185">Reference proteome</keyword>
<name>A0AAD7AC72_9AGAR</name>
<dbReference type="Proteomes" id="UP001218218">
    <property type="component" value="Unassembled WGS sequence"/>
</dbReference>
<evidence type="ECO:0000313" key="1">
    <source>
        <dbReference type="EMBL" id="KAJ7354602.1"/>
    </source>
</evidence>
<accession>A0AAD7AC72</accession>
<comment type="caution">
    <text evidence="1">The sequence shown here is derived from an EMBL/GenBank/DDBJ whole genome shotgun (WGS) entry which is preliminary data.</text>
</comment>
<evidence type="ECO:0000313" key="2">
    <source>
        <dbReference type="Proteomes" id="UP001218218"/>
    </source>
</evidence>
<organism evidence="1 2">
    <name type="scientific">Mycena albidolilacea</name>
    <dbReference type="NCBI Taxonomy" id="1033008"/>
    <lineage>
        <taxon>Eukaryota</taxon>
        <taxon>Fungi</taxon>
        <taxon>Dikarya</taxon>
        <taxon>Basidiomycota</taxon>
        <taxon>Agaricomycotina</taxon>
        <taxon>Agaricomycetes</taxon>
        <taxon>Agaricomycetidae</taxon>
        <taxon>Agaricales</taxon>
        <taxon>Marasmiineae</taxon>
        <taxon>Mycenaceae</taxon>
        <taxon>Mycena</taxon>
    </lineage>
</organism>
<reference evidence="1" key="1">
    <citation type="submission" date="2023-03" db="EMBL/GenBank/DDBJ databases">
        <title>Massive genome expansion in bonnet fungi (Mycena s.s.) driven by repeated elements and novel gene families across ecological guilds.</title>
        <authorList>
            <consortium name="Lawrence Berkeley National Laboratory"/>
            <person name="Harder C.B."/>
            <person name="Miyauchi S."/>
            <person name="Viragh M."/>
            <person name="Kuo A."/>
            <person name="Thoen E."/>
            <person name="Andreopoulos B."/>
            <person name="Lu D."/>
            <person name="Skrede I."/>
            <person name="Drula E."/>
            <person name="Henrissat B."/>
            <person name="Morin E."/>
            <person name="Kohler A."/>
            <person name="Barry K."/>
            <person name="LaButti K."/>
            <person name="Morin E."/>
            <person name="Salamov A."/>
            <person name="Lipzen A."/>
            <person name="Mereny Z."/>
            <person name="Hegedus B."/>
            <person name="Baldrian P."/>
            <person name="Stursova M."/>
            <person name="Weitz H."/>
            <person name="Taylor A."/>
            <person name="Grigoriev I.V."/>
            <person name="Nagy L.G."/>
            <person name="Martin F."/>
            <person name="Kauserud H."/>
        </authorList>
    </citation>
    <scope>NUCLEOTIDE SEQUENCE</scope>
    <source>
        <strain evidence="1">CBHHK002</strain>
    </source>
</reference>
<dbReference type="EMBL" id="JARIHO010000010">
    <property type="protein sequence ID" value="KAJ7354602.1"/>
    <property type="molecule type" value="Genomic_DNA"/>
</dbReference>
<evidence type="ECO:0008006" key="3">
    <source>
        <dbReference type="Google" id="ProtNLM"/>
    </source>
</evidence>
<sequence length="121" mass="13456">MFSMIGSSRSQYSGLIDAVRVSDNANVILKLINKTHHPHEADIANFLTGLGPNPRNHCVPILAKPDDNSIMIIVVPLLRRYGSPRFDTIGEAAESFRQIFDWKQGLQSIHHIMLPIVTATP</sequence>
<protein>
    <recommendedName>
        <fullName evidence="3">Protein kinase domain-containing protein</fullName>
    </recommendedName>
</protein>
<proteinExistence type="predicted"/>
<gene>
    <name evidence="1" type="ORF">DFH08DRAFT_855389</name>
</gene>
<dbReference type="AlphaFoldDB" id="A0AAD7AC72"/>